<feature type="transmembrane region" description="Helical" evidence="1">
    <location>
        <begin position="212"/>
        <end position="233"/>
    </location>
</feature>
<keyword evidence="1" id="KW-0812">Transmembrane</keyword>
<feature type="transmembrane region" description="Helical" evidence="1">
    <location>
        <begin position="135"/>
        <end position="153"/>
    </location>
</feature>
<feature type="transmembrane region" description="Helical" evidence="1">
    <location>
        <begin position="79"/>
        <end position="96"/>
    </location>
</feature>
<dbReference type="GO" id="GO:0016747">
    <property type="term" value="F:acyltransferase activity, transferring groups other than amino-acyl groups"/>
    <property type="evidence" value="ECO:0007669"/>
    <property type="project" value="InterPro"/>
</dbReference>
<keyword evidence="4" id="KW-1185">Reference proteome</keyword>
<feature type="transmembrane region" description="Helical" evidence="1">
    <location>
        <begin position="282"/>
        <end position="299"/>
    </location>
</feature>
<dbReference type="EC" id="2.3.1.-" evidence="3"/>
<feature type="transmembrane region" description="Helical" evidence="1">
    <location>
        <begin position="183"/>
        <end position="200"/>
    </location>
</feature>
<dbReference type="PANTHER" id="PTHR23028:SF53">
    <property type="entry name" value="ACYL_TRANSF_3 DOMAIN-CONTAINING PROTEIN"/>
    <property type="match status" value="1"/>
</dbReference>
<dbReference type="Pfam" id="PF01757">
    <property type="entry name" value="Acyl_transf_3"/>
    <property type="match status" value="1"/>
</dbReference>
<keyword evidence="3" id="KW-0012">Acyltransferase</keyword>
<evidence type="ECO:0000259" key="2">
    <source>
        <dbReference type="Pfam" id="PF01757"/>
    </source>
</evidence>
<gene>
    <name evidence="3" type="primary">oatA_2</name>
    <name evidence="3" type="ORF">Mal15_62810</name>
</gene>
<dbReference type="EMBL" id="CP036264">
    <property type="protein sequence ID" value="QEG02196.1"/>
    <property type="molecule type" value="Genomic_DNA"/>
</dbReference>
<name>A0A5B9MR03_9BACT</name>
<sequence>MKESHPSGTPTYITELDALRGIAAIAVLCCHLPRGFWFGATGVDLFFVLSGFLITGIIQRNLDQPRFLRAFYWRRSLRILPLYYLVILMAYAVNLIRATPADTSGIAYYLVYLQNIHQYWGAETPPVDLGLGHTWTLAIEEQFYLFWPAALLLIRGRAKYWLAGVLVVLPIALRVQGLPKTVLFGHTDSLAMGALLAWIMHRTRSIGRERQAVCYASIAVTCFASYWALYWILCSRNPTLTGGEYLQLSLPVAIISLAYLGVIGLFVSMTGSRLLSPFRNKVLVGLGTISYGLYLYHLVLYENLDTLVKFRWKMGDPWWLDVSKLIVSLVVAALSWRFFEQPILRLKDRFRYNDDAVVVADQRAPSLATAGAPVHE</sequence>
<dbReference type="InterPro" id="IPR002656">
    <property type="entry name" value="Acyl_transf_3_dom"/>
</dbReference>
<evidence type="ECO:0000256" key="1">
    <source>
        <dbReference type="SAM" id="Phobius"/>
    </source>
</evidence>
<feature type="transmembrane region" description="Helical" evidence="1">
    <location>
        <begin position="160"/>
        <end position="177"/>
    </location>
</feature>
<proteinExistence type="predicted"/>
<keyword evidence="3" id="KW-0808">Transferase</keyword>
<protein>
    <submittedName>
        <fullName evidence="3">O-acetyltransferase OatA</fullName>
        <ecNumber evidence="3">2.3.1.-</ecNumber>
    </submittedName>
</protein>
<reference evidence="3 4" key="1">
    <citation type="submission" date="2019-02" db="EMBL/GenBank/DDBJ databases">
        <title>Planctomycetal bacteria perform biofilm scaping via a novel small molecule.</title>
        <authorList>
            <person name="Jeske O."/>
            <person name="Boedeker C."/>
            <person name="Wiegand S."/>
            <person name="Breitling P."/>
            <person name="Kallscheuer N."/>
            <person name="Jogler M."/>
            <person name="Rohde M."/>
            <person name="Petersen J."/>
            <person name="Medema M.H."/>
            <person name="Surup F."/>
            <person name="Jogler C."/>
        </authorList>
    </citation>
    <scope>NUCLEOTIDE SEQUENCE [LARGE SCALE GENOMIC DNA]</scope>
    <source>
        <strain evidence="3 4">Mal15</strain>
    </source>
</reference>
<dbReference type="PANTHER" id="PTHR23028">
    <property type="entry name" value="ACETYLTRANSFERASE"/>
    <property type="match status" value="1"/>
</dbReference>
<dbReference type="KEGG" id="smam:Mal15_62810"/>
<dbReference type="GO" id="GO:0009103">
    <property type="term" value="P:lipopolysaccharide biosynthetic process"/>
    <property type="evidence" value="ECO:0007669"/>
    <property type="project" value="TreeGrafter"/>
</dbReference>
<organism evidence="3 4">
    <name type="scientific">Stieleria maiorica</name>
    <dbReference type="NCBI Taxonomy" id="2795974"/>
    <lineage>
        <taxon>Bacteria</taxon>
        <taxon>Pseudomonadati</taxon>
        <taxon>Planctomycetota</taxon>
        <taxon>Planctomycetia</taxon>
        <taxon>Pirellulales</taxon>
        <taxon>Pirellulaceae</taxon>
        <taxon>Stieleria</taxon>
    </lineage>
</organism>
<evidence type="ECO:0000313" key="3">
    <source>
        <dbReference type="EMBL" id="QEG02196.1"/>
    </source>
</evidence>
<dbReference type="InterPro" id="IPR050879">
    <property type="entry name" value="Acyltransferase_3"/>
</dbReference>
<dbReference type="RefSeq" id="WP_167547140.1">
    <property type="nucleotide sequence ID" value="NZ_CP036264.1"/>
</dbReference>
<evidence type="ECO:0000313" key="4">
    <source>
        <dbReference type="Proteomes" id="UP000321353"/>
    </source>
</evidence>
<keyword evidence="1" id="KW-0472">Membrane</keyword>
<feature type="domain" description="Acyltransferase 3" evidence="2">
    <location>
        <begin position="14"/>
        <end position="336"/>
    </location>
</feature>
<feature type="transmembrane region" description="Helical" evidence="1">
    <location>
        <begin position="36"/>
        <end position="58"/>
    </location>
</feature>
<dbReference type="GO" id="GO:0016020">
    <property type="term" value="C:membrane"/>
    <property type="evidence" value="ECO:0007669"/>
    <property type="project" value="TreeGrafter"/>
</dbReference>
<dbReference type="Proteomes" id="UP000321353">
    <property type="component" value="Chromosome"/>
</dbReference>
<dbReference type="AlphaFoldDB" id="A0A5B9MR03"/>
<feature type="transmembrane region" description="Helical" evidence="1">
    <location>
        <begin position="245"/>
        <end position="270"/>
    </location>
</feature>
<accession>A0A5B9MR03</accession>
<keyword evidence="1" id="KW-1133">Transmembrane helix</keyword>
<feature type="transmembrane region" description="Helical" evidence="1">
    <location>
        <begin position="319"/>
        <end position="339"/>
    </location>
</feature>